<gene>
    <name evidence="3" type="ORF">DL546_005046</name>
</gene>
<accession>A0A420YBX7</accession>
<name>A0A420YBX7_9PEZI</name>
<evidence type="ECO:0000313" key="3">
    <source>
        <dbReference type="EMBL" id="RKU45401.1"/>
    </source>
</evidence>
<dbReference type="Gene3D" id="1.10.10.1200">
    <property type="entry name" value="MAGE homology domain, winged helix WH1 motif"/>
    <property type="match status" value="1"/>
</dbReference>
<dbReference type="Proteomes" id="UP000275385">
    <property type="component" value="Unassembled WGS sequence"/>
</dbReference>
<dbReference type="OrthoDB" id="205198at2759"/>
<dbReference type="Pfam" id="PF01454">
    <property type="entry name" value="MAGE"/>
    <property type="match status" value="1"/>
</dbReference>
<feature type="domain" description="MAGE" evidence="2">
    <location>
        <begin position="42"/>
        <end position="258"/>
    </location>
</feature>
<organism evidence="3 4">
    <name type="scientific">Coniochaeta pulveracea</name>
    <dbReference type="NCBI Taxonomy" id="177199"/>
    <lineage>
        <taxon>Eukaryota</taxon>
        <taxon>Fungi</taxon>
        <taxon>Dikarya</taxon>
        <taxon>Ascomycota</taxon>
        <taxon>Pezizomycotina</taxon>
        <taxon>Sordariomycetes</taxon>
        <taxon>Sordariomycetidae</taxon>
        <taxon>Coniochaetales</taxon>
        <taxon>Coniochaetaceae</taxon>
        <taxon>Coniochaeta</taxon>
    </lineage>
</organism>
<feature type="region of interest" description="Disordered" evidence="1">
    <location>
        <begin position="277"/>
        <end position="366"/>
    </location>
</feature>
<evidence type="ECO:0000259" key="2">
    <source>
        <dbReference type="SMART" id="SM01373"/>
    </source>
</evidence>
<evidence type="ECO:0000313" key="4">
    <source>
        <dbReference type="Proteomes" id="UP000275385"/>
    </source>
</evidence>
<protein>
    <recommendedName>
        <fullName evidence="2">MAGE domain-containing protein</fullName>
    </recommendedName>
</protein>
<proteinExistence type="predicted"/>
<dbReference type="EMBL" id="QVQW01000021">
    <property type="protein sequence ID" value="RKU45401.1"/>
    <property type="molecule type" value="Genomic_DNA"/>
</dbReference>
<comment type="caution">
    <text evidence="3">The sequence shown here is derived from an EMBL/GenBank/DDBJ whole genome shotgun (WGS) entry which is preliminary data.</text>
</comment>
<dbReference type="InterPro" id="IPR002190">
    <property type="entry name" value="MHD_dom"/>
</dbReference>
<reference evidence="3 4" key="1">
    <citation type="submission" date="2018-08" db="EMBL/GenBank/DDBJ databases">
        <title>Draft genome of the lignicolous fungus Coniochaeta pulveracea.</title>
        <authorList>
            <person name="Borstlap C.J."/>
            <person name="De Witt R.N."/>
            <person name="Botha A."/>
            <person name="Volschenk H."/>
        </authorList>
    </citation>
    <scope>NUCLEOTIDE SEQUENCE [LARGE SCALE GENOMIC DNA]</scope>
    <source>
        <strain evidence="3 4">CAB683</strain>
    </source>
</reference>
<dbReference type="InterPro" id="IPR041898">
    <property type="entry name" value="MAGE_WH1"/>
</dbReference>
<evidence type="ECO:0000256" key="1">
    <source>
        <dbReference type="SAM" id="MobiDB-lite"/>
    </source>
</evidence>
<dbReference type="SMART" id="SM01373">
    <property type="entry name" value="MAGE"/>
    <property type="match status" value="1"/>
</dbReference>
<feature type="compositionally biased region" description="Acidic residues" evidence="1">
    <location>
        <begin position="319"/>
        <end position="330"/>
    </location>
</feature>
<keyword evidence="4" id="KW-1185">Reference proteome</keyword>
<sequence length="366" mass="40261">MNGKRRQSGRQSPASDSEDGSDNERPQLSDSTRTNHRLASKLVRYALACEYSRLPIRREGIKENVFGGEKVARFSPIFDLAQTQLRTVFGMEMVELPTKDRAHLTLDQKRKAAKSQTAKSQNRTGATTRSNAYILVSVLPPELRGPKIIAPSKVQSSEGEASYAGFYTTLIAIITLSGGELSEAMFRKFLSRLNADQTIPSMNPSNQNQPSEQTEIVLQRLIRQGYLIKGTAAGEEGDEAITWHVGPRGKVEVDNEAIAGVVRAVFGDATEGLENKLQTSLGVRPREEVAGGAPGHGRARHVQPKEESDDDSGRQQNGNEDEVDEDEEDQPAPRRRRVNTAGQHSPMTIRTREDGDPGSSRRNLFG</sequence>
<dbReference type="GO" id="GO:0005634">
    <property type="term" value="C:nucleus"/>
    <property type="evidence" value="ECO:0007669"/>
    <property type="project" value="TreeGrafter"/>
</dbReference>
<dbReference type="AlphaFoldDB" id="A0A420YBX7"/>
<dbReference type="PANTHER" id="PTHR11736:SF14">
    <property type="entry name" value="NSE3 HOMOLOG, SMC5-SMC6 COMPLEX COMPONENT"/>
    <property type="match status" value="1"/>
</dbReference>
<dbReference type="InterPro" id="IPR041899">
    <property type="entry name" value="MAGE_WH2"/>
</dbReference>
<dbReference type="PANTHER" id="PTHR11736">
    <property type="entry name" value="MELANOMA-ASSOCIATED ANTIGEN MAGE ANTIGEN"/>
    <property type="match status" value="1"/>
</dbReference>
<dbReference type="GO" id="GO:0006281">
    <property type="term" value="P:DNA repair"/>
    <property type="evidence" value="ECO:0007669"/>
    <property type="project" value="TreeGrafter"/>
</dbReference>
<dbReference type="InterPro" id="IPR037445">
    <property type="entry name" value="MAGE"/>
</dbReference>
<dbReference type="STRING" id="177199.A0A420YBX7"/>
<feature type="region of interest" description="Disordered" evidence="1">
    <location>
        <begin position="1"/>
        <end position="35"/>
    </location>
</feature>
<dbReference type="Gene3D" id="1.10.10.1210">
    <property type="entry name" value="MAGE homology domain, winged helix WH2 motif"/>
    <property type="match status" value="1"/>
</dbReference>